<accession>A0A6A5WXP1</accession>
<reference evidence="2" key="1">
    <citation type="journal article" date="2020" name="Stud. Mycol.">
        <title>101 Dothideomycetes genomes: a test case for predicting lifestyles and emergence of pathogens.</title>
        <authorList>
            <person name="Haridas S."/>
            <person name="Albert R."/>
            <person name="Binder M."/>
            <person name="Bloem J."/>
            <person name="Labutti K."/>
            <person name="Salamov A."/>
            <person name="Andreopoulos B."/>
            <person name="Baker S."/>
            <person name="Barry K."/>
            <person name="Bills G."/>
            <person name="Bluhm B."/>
            <person name="Cannon C."/>
            <person name="Castanera R."/>
            <person name="Culley D."/>
            <person name="Daum C."/>
            <person name="Ezra D."/>
            <person name="Gonzalez J."/>
            <person name="Henrissat B."/>
            <person name="Kuo A."/>
            <person name="Liang C."/>
            <person name="Lipzen A."/>
            <person name="Lutzoni F."/>
            <person name="Magnuson J."/>
            <person name="Mondo S."/>
            <person name="Nolan M."/>
            <person name="Ohm R."/>
            <person name="Pangilinan J."/>
            <person name="Park H.-J."/>
            <person name="Ramirez L."/>
            <person name="Alfaro M."/>
            <person name="Sun H."/>
            <person name="Tritt A."/>
            <person name="Yoshinaga Y."/>
            <person name="Zwiers L.-H."/>
            <person name="Turgeon B."/>
            <person name="Goodwin S."/>
            <person name="Spatafora J."/>
            <person name="Crous P."/>
            <person name="Grigoriev I."/>
        </authorList>
    </citation>
    <scope>NUCLEOTIDE SEQUENCE</scope>
    <source>
        <strain evidence="2">CBS 123094</strain>
    </source>
</reference>
<name>A0A6A5WXP1_9PLEO</name>
<gene>
    <name evidence="2" type="ORF">P154DRAFT_389657</name>
</gene>
<dbReference type="EMBL" id="ML977561">
    <property type="protein sequence ID" value="KAF2005888.1"/>
    <property type="molecule type" value="Genomic_DNA"/>
</dbReference>
<evidence type="ECO:0000313" key="2">
    <source>
        <dbReference type="EMBL" id="KAF2005888.1"/>
    </source>
</evidence>
<dbReference type="AlphaFoldDB" id="A0A6A5WXP1"/>
<dbReference type="Proteomes" id="UP000799779">
    <property type="component" value="Unassembled WGS sequence"/>
</dbReference>
<feature type="non-terminal residue" evidence="2">
    <location>
        <position position="121"/>
    </location>
</feature>
<keyword evidence="3" id="KW-1185">Reference proteome</keyword>
<feature type="non-terminal residue" evidence="2">
    <location>
        <position position="1"/>
    </location>
</feature>
<feature type="compositionally biased region" description="Basic residues" evidence="1">
    <location>
        <begin position="88"/>
        <end position="97"/>
    </location>
</feature>
<sequence>WTYRVQFTYLVALIEQSSVKLDFENTPRPAGRTLIACQRMVDRLKVTLKAELEALKTGQPISTDGEPKTPKTPKRKSKAANDGEKNASPKKRGRPAKGKTATKDNEVKGEELNDGDVKMEF</sequence>
<feature type="region of interest" description="Disordered" evidence="1">
    <location>
        <begin position="53"/>
        <end position="121"/>
    </location>
</feature>
<dbReference type="OrthoDB" id="5371646at2759"/>
<organism evidence="2 3">
    <name type="scientific">Amniculicola lignicola CBS 123094</name>
    <dbReference type="NCBI Taxonomy" id="1392246"/>
    <lineage>
        <taxon>Eukaryota</taxon>
        <taxon>Fungi</taxon>
        <taxon>Dikarya</taxon>
        <taxon>Ascomycota</taxon>
        <taxon>Pezizomycotina</taxon>
        <taxon>Dothideomycetes</taxon>
        <taxon>Pleosporomycetidae</taxon>
        <taxon>Pleosporales</taxon>
        <taxon>Amniculicolaceae</taxon>
        <taxon>Amniculicola</taxon>
    </lineage>
</organism>
<protein>
    <submittedName>
        <fullName evidence="2">Uncharacterized protein</fullName>
    </submittedName>
</protein>
<proteinExistence type="predicted"/>
<evidence type="ECO:0000313" key="3">
    <source>
        <dbReference type="Proteomes" id="UP000799779"/>
    </source>
</evidence>
<feature type="compositionally biased region" description="Basic and acidic residues" evidence="1">
    <location>
        <begin position="101"/>
        <end position="121"/>
    </location>
</feature>
<evidence type="ECO:0000256" key="1">
    <source>
        <dbReference type="SAM" id="MobiDB-lite"/>
    </source>
</evidence>